<organism evidence="10 11">
    <name type="scientific">Candidatus Enterocola intestinipullorum</name>
    <dbReference type="NCBI Taxonomy" id="2840783"/>
    <lineage>
        <taxon>Bacteria</taxon>
        <taxon>Pseudomonadati</taxon>
        <taxon>Bacteroidota</taxon>
        <taxon>Bacteroidia</taxon>
        <taxon>Bacteroidales</taxon>
        <taxon>Candidatus Enterocola</taxon>
    </lineage>
</organism>
<dbReference type="SUPFAM" id="SSF49464">
    <property type="entry name" value="Carboxypeptidase regulatory domain-like"/>
    <property type="match status" value="1"/>
</dbReference>
<keyword evidence="5 7" id="KW-0472">Membrane</keyword>
<dbReference type="AlphaFoldDB" id="A0A9D9EI45"/>
<keyword evidence="3 7" id="KW-1134">Transmembrane beta strand</keyword>
<dbReference type="InterPro" id="IPR036942">
    <property type="entry name" value="Beta-barrel_TonB_sf"/>
</dbReference>
<comment type="caution">
    <text evidence="10">The sequence shown here is derived from an EMBL/GenBank/DDBJ whole genome shotgun (WGS) entry which is preliminary data.</text>
</comment>
<keyword evidence="2 7" id="KW-0813">Transport</keyword>
<dbReference type="Gene3D" id="2.40.170.20">
    <property type="entry name" value="TonB-dependent receptor, beta-barrel domain"/>
    <property type="match status" value="1"/>
</dbReference>
<dbReference type="Pfam" id="PF07715">
    <property type="entry name" value="Plug"/>
    <property type="match status" value="1"/>
</dbReference>
<protein>
    <submittedName>
        <fullName evidence="10">TonB-dependent receptor</fullName>
    </submittedName>
</protein>
<name>A0A9D9EI45_9BACT</name>
<dbReference type="GO" id="GO:0009279">
    <property type="term" value="C:cell outer membrane"/>
    <property type="evidence" value="ECO:0007669"/>
    <property type="project" value="UniProtKB-SubCell"/>
</dbReference>
<gene>
    <name evidence="10" type="ORF">IAC32_06005</name>
</gene>
<dbReference type="InterPro" id="IPR023997">
    <property type="entry name" value="TonB-dep_OMP_SusC/RagA_CS"/>
</dbReference>
<evidence type="ECO:0000256" key="2">
    <source>
        <dbReference type="ARBA" id="ARBA00022448"/>
    </source>
</evidence>
<dbReference type="InterPro" id="IPR012910">
    <property type="entry name" value="Plug_dom"/>
</dbReference>
<evidence type="ECO:0000256" key="6">
    <source>
        <dbReference type="ARBA" id="ARBA00023237"/>
    </source>
</evidence>
<dbReference type="EMBL" id="JADIMR010000089">
    <property type="protein sequence ID" value="MBO8447280.1"/>
    <property type="molecule type" value="Genomic_DNA"/>
</dbReference>
<evidence type="ECO:0000256" key="3">
    <source>
        <dbReference type="ARBA" id="ARBA00022452"/>
    </source>
</evidence>
<reference evidence="10" key="2">
    <citation type="journal article" date="2021" name="PeerJ">
        <title>Extensive microbial diversity within the chicken gut microbiome revealed by metagenomics and culture.</title>
        <authorList>
            <person name="Gilroy R."/>
            <person name="Ravi A."/>
            <person name="Getino M."/>
            <person name="Pursley I."/>
            <person name="Horton D.L."/>
            <person name="Alikhan N.F."/>
            <person name="Baker D."/>
            <person name="Gharbi K."/>
            <person name="Hall N."/>
            <person name="Watson M."/>
            <person name="Adriaenssens E.M."/>
            <person name="Foster-Nyarko E."/>
            <person name="Jarju S."/>
            <person name="Secka A."/>
            <person name="Antonio M."/>
            <person name="Oren A."/>
            <person name="Chaudhuri R.R."/>
            <person name="La Ragione R."/>
            <person name="Hildebrand F."/>
            <person name="Pallen M.J."/>
        </authorList>
    </citation>
    <scope>NUCLEOTIDE SEQUENCE</scope>
    <source>
        <strain evidence="10">D3-1215</strain>
    </source>
</reference>
<dbReference type="SUPFAM" id="SSF56935">
    <property type="entry name" value="Porins"/>
    <property type="match status" value="1"/>
</dbReference>
<dbReference type="Proteomes" id="UP000823637">
    <property type="component" value="Unassembled WGS sequence"/>
</dbReference>
<accession>A0A9D9EI45</accession>
<dbReference type="InterPro" id="IPR039426">
    <property type="entry name" value="TonB-dep_rcpt-like"/>
</dbReference>
<evidence type="ECO:0000256" key="5">
    <source>
        <dbReference type="ARBA" id="ARBA00023136"/>
    </source>
</evidence>
<evidence type="ECO:0000256" key="8">
    <source>
        <dbReference type="SAM" id="SignalP"/>
    </source>
</evidence>
<keyword evidence="6 7" id="KW-0998">Cell outer membrane</keyword>
<comment type="similarity">
    <text evidence="7">Belongs to the TonB-dependent receptor family.</text>
</comment>
<feature type="signal peptide" evidence="8">
    <location>
        <begin position="1"/>
        <end position="24"/>
    </location>
</feature>
<keyword evidence="10" id="KW-0675">Receptor</keyword>
<evidence type="ECO:0000256" key="4">
    <source>
        <dbReference type="ARBA" id="ARBA00022692"/>
    </source>
</evidence>
<proteinExistence type="inferred from homology"/>
<evidence type="ECO:0000256" key="7">
    <source>
        <dbReference type="PROSITE-ProRule" id="PRU01360"/>
    </source>
</evidence>
<dbReference type="PROSITE" id="PS52016">
    <property type="entry name" value="TONB_DEPENDENT_REC_3"/>
    <property type="match status" value="1"/>
</dbReference>
<dbReference type="Gene3D" id="2.60.40.1120">
    <property type="entry name" value="Carboxypeptidase-like, regulatory domain"/>
    <property type="match status" value="1"/>
</dbReference>
<reference evidence="10" key="1">
    <citation type="submission" date="2020-10" db="EMBL/GenBank/DDBJ databases">
        <authorList>
            <person name="Gilroy R."/>
        </authorList>
    </citation>
    <scope>NUCLEOTIDE SEQUENCE</scope>
    <source>
        <strain evidence="10">D3-1215</strain>
    </source>
</reference>
<comment type="subcellular location">
    <subcellularLocation>
        <location evidence="1 7">Cell outer membrane</location>
        <topology evidence="1 7">Multi-pass membrane protein</topology>
    </subcellularLocation>
</comment>
<feature type="chain" id="PRO_5039259580" evidence="8">
    <location>
        <begin position="25"/>
        <end position="1006"/>
    </location>
</feature>
<dbReference type="Pfam" id="PF13715">
    <property type="entry name" value="CarbopepD_reg_2"/>
    <property type="match status" value="1"/>
</dbReference>
<dbReference type="InterPro" id="IPR037066">
    <property type="entry name" value="Plug_dom_sf"/>
</dbReference>
<evidence type="ECO:0000313" key="10">
    <source>
        <dbReference type="EMBL" id="MBO8447280.1"/>
    </source>
</evidence>
<dbReference type="Gene3D" id="2.170.130.10">
    <property type="entry name" value="TonB-dependent receptor, plug domain"/>
    <property type="match status" value="1"/>
</dbReference>
<dbReference type="InterPro" id="IPR023996">
    <property type="entry name" value="TonB-dep_OMP_SusC/RagA"/>
</dbReference>
<dbReference type="NCBIfam" id="TIGR04056">
    <property type="entry name" value="OMP_RagA_SusC"/>
    <property type="match status" value="1"/>
</dbReference>
<feature type="domain" description="TonB-dependent receptor plug" evidence="9">
    <location>
        <begin position="118"/>
        <end position="227"/>
    </location>
</feature>
<dbReference type="NCBIfam" id="TIGR04057">
    <property type="entry name" value="SusC_RagA_signa"/>
    <property type="match status" value="1"/>
</dbReference>
<keyword evidence="4 7" id="KW-0812">Transmembrane</keyword>
<evidence type="ECO:0000313" key="11">
    <source>
        <dbReference type="Proteomes" id="UP000823637"/>
    </source>
</evidence>
<dbReference type="InterPro" id="IPR008969">
    <property type="entry name" value="CarboxyPept-like_regulatory"/>
</dbReference>
<evidence type="ECO:0000259" key="9">
    <source>
        <dbReference type="Pfam" id="PF07715"/>
    </source>
</evidence>
<keyword evidence="8" id="KW-0732">Signal</keyword>
<evidence type="ECO:0000256" key="1">
    <source>
        <dbReference type="ARBA" id="ARBA00004571"/>
    </source>
</evidence>
<sequence>MNKPAQKLFLLAILSIFPFLSAFAQTKTVTGNVVDEFDEPIIGAYITLLDDSSVGTITDFDGNFTIDVPSDAKLVISYTGYESNTVSVANKTHLAVILREASQHLDEVVAVGYGSQKAKEITSSVASVKSDDFNQGSKESPMGLLQGKVAGLNIVRSGSDPTSTGYAVQIRGFSTLDKGAGTSPLYIVDGIPVDNIDNIAPDDIESMDVLKDGSSAAIYGTRGTNGVILITTKRGGDPGQVECGVANVEYSGYFSTATNASSTGLTNDPAEFRNLEAMSNGAVKPNIYTDPQGNTYNTNWMDLMMRDAAFTHNHNVALSGATKNFSYRGSVNFKNAQGIAYNSNRQEIIAKLAANQKALQGWLDLQYDFSYMHYRNDFNCGDFKQASILNPTYPVYDATDPSGYFQPTATDQSNTIEAMNLKESYGDGNFFRGAVKATVNIKPVPGLKVSGFAAFEEGDNYTYWYNDQNYSSGTDAGKAGRGTSRNMNQLYEATIDYSGSWNGHNLAVVAGFSYQYFLYDGSDIANAGFPVNSYKYYNMGAGAPENVSMSMSSYRNSYALASTFARANYNYLEKYLLSASIRYEGSSRFGENNKWGWFPAASAGWRISGEDFLKDVRGVDDLKIRFGFGITGNNLASSLQSMKLMTTGGNFWYNGEFVTTYKAASNANPYLQWEKKYEYNLGIDFAFLDNRLYGSVDLYLRQTKDLLWEYDVNVGDVTPSGINILYDKLLANAGEMESKGVEFALTGVPVKTKDWNWTTTVTMAFNDNKITNLSDPDNNLYYSEMLTGNVWENGLVNVKTQKIVEGQSVGTFYGYKVDHSRGNNGIDNRGNLIYEDNDGDGNPDEQIIGHAQPLFSYGWNNVIRWRWIDLTLFFRGVYGNDVLNLSRWAYSPQSGNTSTAVFKQEVENFADGNGVYRQKDFSDYYLEDGSYLKLDNITLGFTIPLKPNKYVQNLRIYATVQNVFTITSYSGMDPEVDYTGVWSPGIDDCSFYPTVRTFLLGVNVKF</sequence>